<sequence length="76" mass="8973">MFTIEYAEGVVTDLKNIRTYFGTDDDWSDFQLENDPVFLKRIEDSRVSIRAGQGVSWEEIKREDDERNTKRSVPAW</sequence>
<organism evidence="1">
    <name type="scientific">Candidatus Kentrum sp. FM</name>
    <dbReference type="NCBI Taxonomy" id="2126340"/>
    <lineage>
        <taxon>Bacteria</taxon>
        <taxon>Pseudomonadati</taxon>
        <taxon>Pseudomonadota</taxon>
        <taxon>Gammaproteobacteria</taxon>
        <taxon>Candidatus Kentrum</taxon>
    </lineage>
</organism>
<accession>A0A450SXF6</accession>
<name>A0A450SXF6_9GAMM</name>
<gene>
    <name evidence="1" type="ORF">BECKFM1743A_GA0114220_102248</name>
    <name evidence="3" type="ORF">BECKFM1743B_GA0114221_102553</name>
    <name evidence="2" type="ORF">BECKFM1743C_GA0114222_102719</name>
</gene>
<dbReference type="EMBL" id="CAADFL010000255">
    <property type="protein sequence ID" value="VFK12793.1"/>
    <property type="molecule type" value="Genomic_DNA"/>
</dbReference>
<dbReference type="EMBL" id="CAADFA010000271">
    <property type="protein sequence ID" value="VFJ60377.1"/>
    <property type="molecule type" value="Genomic_DNA"/>
</dbReference>
<dbReference type="AlphaFoldDB" id="A0A450SXF6"/>
<evidence type="ECO:0000313" key="1">
    <source>
        <dbReference type="EMBL" id="VFJ58746.1"/>
    </source>
</evidence>
<proteinExistence type="predicted"/>
<evidence type="ECO:0000313" key="2">
    <source>
        <dbReference type="EMBL" id="VFJ60377.1"/>
    </source>
</evidence>
<protein>
    <submittedName>
        <fullName evidence="1">Uncharacterized protein</fullName>
    </submittedName>
</protein>
<dbReference type="EMBL" id="CAADEZ010000224">
    <property type="protein sequence ID" value="VFJ58746.1"/>
    <property type="molecule type" value="Genomic_DNA"/>
</dbReference>
<evidence type="ECO:0000313" key="3">
    <source>
        <dbReference type="EMBL" id="VFK12793.1"/>
    </source>
</evidence>
<reference evidence="1" key="1">
    <citation type="submission" date="2019-02" db="EMBL/GenBank/DDBJ databases">
        <authorList>
            <person name="Gruber-Vodicka R. H."/>
            <person name="Seah K. B. B."/>
        </authorList>
    </citation>
    <scope>NUCLEOTIDE SEQUENCE</scope>
    <source>
        <strain evidence="1">BECK_BZ163</strain>
        <strain evidence="3">BECK_BZ164</strain>
        <strain evidence="2">BECK_BZ165</strain>
    </source>
</reference>